<comment type="subcellular location">
    <subcellularLocation>
        <location evidence="1">Cell membrane</location>
        <topology evidence="1">Multi-pass membrane protein</topology>
    </subcellularLocation>
</comment>
<reference evidence="15 16" key="1">
    <citation type="submission" date="2020-06" db="EMBL/GenBank/DDBJ databases">
        <title>Crossreactivity between MHC class I-restricted antigens from cancer cells and an enterococcal bacteriophage.</title>
        <authorList>
            <person name="Fluckiger A."/>
            <person name="Daillere R."/>
            <person name="Sassi M."/>
            <person name="Cattoir V."/>
            <person name="Kroemer G."/>
            <person name="Zitvogel L."/>
        </authorList>
    </citation>
    <scope>NUCLEOTIDE SEQUENCE [LARGE SCALE GENOMIC DNA]</scope>
    <source>
        <strain evidence="15 16">EG4</strain>
    </source>
</reference>
<evidence type="ECO:0000256" key="9">
    <source>
        <dbReference type="ARBA" id="ARBA00023136"/>
    </source>
</evidence>
<keyword evidence="5" id="KW-0762">Sugar transport</keyword>
<evidence type="ECO:0000256" key="2">
    <source>
        <dbReference type="ARBA" id="ARBA00011738"/>
    </source>
</evidence>
<feature type="transmembrane region" description="Helical" evidence="14">
    <location>
        <begin position="330"/>
        <end position="351"/>
    </location>
</feature>
<dbReference type="NCBIfam" id="NF006920">
    <property type="entry name" value="PRK09410.1-2"/>
    <property type="match status" value="1"/>
</dbReference>
<evidence type="ECO:0000313" key="15">
    <source>
        <dbReference type="EMBL" id="MBA0974375.1"/>
    </source>
</evidence>
<dbReference type="GO" id="GO:0009401">
    <property type="term" value="P:phosphoenolpyruvate-dependent sugar phosphotransferase system"/>
    <property type="evidence" value="ECO:0007669"/>
    <property type="project" value="UniProtKB-KW"/>
</dbReference>
<keyword evidence="7 14" id="KW-0812">Transmembrane</keyword>
<feature type="transmembrane region" description="Helical" evidence="14">
    <location>
        <begin position="218"/>
        <end position="239"/>
    </location>
</feature>
<gene>
    <name evidence="15" type="ORF">HWH42_17550</name>
</gene>
<evidence type="ECO:0000313" key="16">
    <source>
        <dbReference type="Proteomes" id="UP000571857"/>
    </source>
</evidence>
<evidence type="ECO:0000256" key="8">
    <source>
        <dbReference type="ARBA" id="ARBA00022989"/>
    </source>
</evidence>
<evidence type="ECO:0000256" key="14">
    <source>
        <dbReference type="SAM" id="Phobius"/>
    </source>
</evidence>
<dbReference type="Proteomes" id="UP000571857">
    <property type="component" value="Unassembled WGS sequence"/>
</dbReference>
<feature type="transmembrane region" description="Helical" evidence="14">
    <location>
        <begin position="87"/>
        <end position="106"/>
    </location>
</feature>
<feature type="transmembrane region" description="Helical" evidence="14">
    <location>
        <begin position="113"/>
        <end position="133"/>
    </location>
</feature>
<keyword evidence="9 14" id="KW-0472">Membrane</keyword>
<feature type="transmembrane region" description="Helical" evidence="14">
    <location>
        <begin position="245"/>
        <end position="267"/>
    </location>
</feature>
<protein>
    <recommendedName>
        <fullName evidence="12">Ascorbate-specific PTS system EIIC component</fullName>
    </recommendedName>
    <alternativeName>
        <fullName evidence="13">Ascorbate-specific permease IIC component UlaA</fullName>
    </alternativeName>
</protein>
<feature type="transmembrane region" description="Helical" evidence="14">
    <location>
        <begin position="363"/>
        <end position="387"/>
    </location>
</feature>
<feature type="transmembrane region" description="Helical" evidence="14">
    <location>
        <begin position="12"/>
        <end position="27"/>
    </location>
</feature>
<comment type="function">
    <text evidence="10">The phosphoenolpyruvate-dependent sugar phosphotransferase system (sugar PTS), a major carbohydrate active transport system, catalyzes the phosphorylation of incoming sugar substrates concomitantly with their translocation across the cell membrane. The enzyme II UlaABC PTS system is involved in ascorbate transport.</text>
</comment>
<evidence type="ECO:0000256" key="13">
    <source>
        <dbReference type="ARBA" id="ARBA00042859"/>
    </source>
</evidence>
<dbReference type="AlphaFoldDB" id="A0ABD4HSR9"/>
<feature type="transmembrane region" description="Helical" evidence="14">
    <location>
        <begin position="139"/>
        <end position="156"/>
    </location>
</feature>
<organism evidence="15 16">
    <name type="scientific">Enterococcus gallinarum</name>
    <dbReference type="NCBI Taxonomy" id="1353"/>
    <lineage>
        <taxon>Bacteria</taxon>
        <taxon>Bacillati</taxon>
        <taxon>Bacillota</taxon>
        <taxon>Bacilli</taxon>
        <taxon>Lactobacillales</taxon>
        <taxon>Enterococcaceae</taxon>
        <taxon>Enterococcus</taxon>
    </lineage>
</organism>
<keyword evidence="6" id="KW-0598">Phosphotransferase system</keyword>
<comment type="subunit">
    <text evidence="2">Homodimer.</text>
</comment>
<dbReference type="EMBL" id="JABXJK010000089">
    <property type="protein sequence ID" value="MBA0974375.1"/>
    <property type="molecule type" value="Genomic_DNA"/>
</dbReference>
<dbReference type="PANTHER" id="PTHR33843">
    <property type="entry name" value="ASCORBATE-SPECIFIC PTS SYSTEM EIIC COMPONENT"/>
    <property type="match status" value="1"/>
</dbReference>
<dbReference type="RefSeq" id="WP_176332986.1">
    <property type="nucleotide sequence ID" value="NZ_JABXHJ010000001.1"/>
</dbReference>
<comment type="caution">
    <text evidence="15">The sequence shown here is derived from an EMBL/GenBank/DDBJ whole genome shotgun (WGS) entry which is preliminary data.</text>
</comment>
<keyword evidence="4" id="KW-1003">Cell membrane</keyword>
<name>A0ABD4HSR9_ENTGA</name>
<accession>A0ABD4HSR9</accession>
<evidence type="ECO:0000256" key="7">
    <source>
        <dbReference type="ARBA" id="ARBA00022692"/>
    </source>
</evidence>
<comment type="similarity">
    <text evidence="11">Belongs to the UlaA family.</text>
</comment>
<dbReference type="PANTHER" id="PTHR33843:SF4">
    <property type="entry name" value="ASCORBATE-SPECIFIC PTS SYSTEM EIIC COMPONENT"/>
    <property type="match status" value="1"/>
</dbReference>
<evidence type="ECO:0000256" key="5">
    <source>
        <dbReference type="ARBA" id="ARBA00022597"/>
    </source>
</evidence>
<evidence type="ECO:0000256" key="1">
    <source>
        <dbReference type="ARBA" id="ARBA00004651"/>
    </source>
</evidence>
<sequence length="422" mass="44602">MSFVTDHILKNPPVLLGLIAMIGLIVQRKPFAEVVKGSLTAAFGMVALTAGVNMLTGTIAPINTAVQTQLGVQVADGLSDVTFTAEYGGTVGLAMFFGLILHLLIARFTPVKTIFLTGHMLWWFPFVIVAGGVEGGMSGIPLLILGAVLSACYWSFMPWIMRKYVWDATGDDSFLIGHPTGILSMVSGFVAKRVGNKEKSTEDLKVPENLSFFREISITGALVMFLMNIVVGIIAPVLVPEGGNLVMFAVQAGLNFGAGLLIMLYGVRLLINQIIPAFQGIAEKVVPGAKPAFDVPILFNYRPNAVIIGFIVAMITSTILVIIVNTTNVFGILIVPLVITSFFECGGAAVIGEGQGGLRGAVIGTIAASFVMVLLVGVSAVLFSTTIQNWILIFGGNDLSLWGIIGRGLGSLFGGISYVSIC</sequence>
<evidence type="ECO:0000256" key="4">
    <source>
        <dbReference type="ARBA" id="ARBA00022475"/>
    </source>
</evidence>
<evidence type="ECO:0000256" key="11">
    <source>
        <dbReference type="ARBA" id="ARBA00038218"/>
    </source>
</evidence>
<dbReference type="InterPro" id="IPR004703">
    <property type="entry name" value="PTS_sugar-sp_permease"/>
</dbReference>
<dbReference type="InterPro" id="IPR051562">
    <property type="entry name" value="Ascorbate-PTS_EIIC"/>
</dbReference>
<feature type="transmembrane region" description="Helical" evidence="14">
    <location>
        <begin position="39"/>
        <end position="62"/>
    </location>
</feature>
<feature type="transmembrane region" description="Helical" evidence="14">
    <location>
        <begin position="305"/>
        <end position="324"/>
    </location>
</feature>
<evidence type="ECO:0000256" key="6">
    <source>
        <dbReference type="ARBA" id="ARBA00022683"/>
    </source>
</evidence>
<evidence type="ECO:0000256" key="3">
    <source>
        <dbReference type="ARBA" id="ARBA00022448"/>
    </source>
</evidence>
<evidence type="ECO:0000256" key="12">
    <source>
        <dbReference type="ARBA" id="ARBA00039702"/>
    </source>
</evidence>
<keyword evidence="8 14" id="KW-1133">Transmembrane helix</keyword>
<dbReference type="GO" id="GO:0005886">
    <property type="term" value="C:plasma membrane"/>
    <property type="evidence" value="ECO:0007669"/>
    <property type="project" value="UniProtKB-SubCell"/>
</dbReference>
<dbReference type="Pfam" id="PF03611">
    <property type="entry name" value="EIIC-GAT"/>
    <property type="match status" value="1"/>
</dbReference>
<evidence type="ECO:0000256" key="10">
    <source>
        <dbReference type="ARBA" id="ARBA00037387"/>
    </source>
</evidence>
<keyword evidence="3" id="KW-0813">Transport</keyword>
<proteinExistence type="inferred from homology"/>